<gene>
    <name evidence="1" type="ORF">HMPREF0204_11438</name>
</gene>
<dbReference type="EMBL" id="ACKQ02000004">
    <property type="protein sequence ID" value="EFK36881.1"/>
    <property type="molecule type" value="Genomic_DNA"/>
</dbReference>
<reference evidence="1" key="1">
    <citation type="submission" date="2010-06" db="EMBL/GenBank/DDBJ databases">
        <authorList>
            <person name="Muzny D."/>
            <person name="Qin X."/>
            <person name="Buhay C."/>
            <person name="Dugan-Rocha S."/>
            <person name="Ding Y."/>
            <person name="Chen G."/>
            <person name="Hawes A."/>
            <person name="Holder M."/>
            <person name="Jhangiani S."/>
            <person name="Johnson A."/>
            <person name="Khan Z."/>
            <person name="Li Z."/>
            <person name="Liu W."/>
            <person name="Liu X."/>
            <person name="Perez L."/>
            <person name="Shen H."/>
            <person name="Wang Q."/>
            <person name="Watt J."/>
            <person name="Xi L."/>
            <person name="Xin Y."/>
            <person name="Zhou J."/>
            <person name="Deng J."/>
            <person name="Jiang H."/>
            <person name="Liu Y."/>
            <person name="Qu J."/>
            <person name="Song X.-Z."/>
            <person name="Zhang L."/>
            <person name="Villasana D."/>
            <person name="Johnson A."/>
            <person name="Liu J."/>
            <person name="Liyanage D."/>
            <person name="Lorensuhewa L."/>
            <person name="Robinson T."/>
            <person name="Song A."/>
            <person name="Song B.-B."/>
            <person name="Dinh H."/>
            <person name="Thornton R."/>
            <person name="Coyle M."/>
            <person name="Francisco L."/>
            <person name="Jackson L."/>
            <person name="Javaid M."/>
            <person name="Korchina V."/>
            <person name="Kovar C."/>
            <person name="Mata R."/>
            <person name="Mathew T."/>
            <person name="Ngo R."/>
            <person name="Nguyen L."/>
            <person name="Nguyen N."/>
            <person name="Okwuonu G."/>
            <person name="Ongeri F."/>
            <person name="Pham C."/>
            <person name="Simmons D."/>
            <person name="Wilczek-Boney K."/>
            <person name="Hale W."/>
            <person name="Jakkamsetti A."/>
            <person name="Pham P."/>
            <person name="Ruth R."/>
            <person name="San Lucas F."/>
            <person name="Warren J."/>
            <person name="Zhang J."/>
            <person name="Zhao Z."/>
            <person name="Zhou C."/>
            <person name="Zhu D."/>
            <person name="Lee S."/>
            <person name="Bess C."/>
            <person name="Blankenburg K."/>
            <person name="Forbes L."/>
            <person name="Fu Q."/>
            <person name="Gubbala S."/>
            <person name="Hirani K."/>
            <person name="Jayaseelan J.C."/>
            <person name="Lara F."/>
            <person name="Munidasa M."/>
            <person name="Palculict T."/>
            <person name="Patil S."/>
            <person name="Pu L.-L."/>
            <person name="Saada N."/>
            <person name="Tang L."/>
            <person name="Weissenberger G."/>
            <person name="Zhu Y."/>
            <person name="Hemphill L."/>
            <person name="Shang Y."/>
            <person name="Youmans B."/>
            <person name="Ayvaz T."/>
            <person name="Ross M."/>
            <person name="Santibanez J."/>
            <person name="Aqrawi P."/>
            <person name="Gross S."/>
            <person name="Joshi V."/>
            <person name="Fowler G."/>
            <person name="Nazareth L."/>
            <person name="Reid J."/>
            <person name="Worley K."/>
            <person name="Petrosino J."/>
            <person name="Highlander S."/>
            <person name="Gibbs R."/>
        </authorList>
    </citation>
    <scope>NUCLEOTIDE SEQUENCE [LARGE SCALE GENOMIC DNA]</scope>
    <source>
        <strain evidence="1">ATCC 35910</strain>
    </source>
</reference>
<accession>A0ABP2IWG3</accession>
<organism evidence="1 2">
    <name type="scientific">Chryseobacterium gleum ATCC 35910</name>
    <dbReference type="NCBI Taxonomy" id="525257"/>
    <lineage>
        <taxon>Bacteria</taxon>
        <taxon>Pseudomonadati</taxon>
        <taxon>Bacteroidota</taxon>
        <taxon>Flavobacteriia</taxon>
        <taxon>Flavobacteriales</taxon>
        <taxon>Weeksellaceae</taxon>
        <taxon>Chryseobacterium group</taxon>
        <taxon>Chryseobacterium</taxon>
    </lineage>
</organism>
<dbReference type="Proteomes" id="UP000002969">
    <property type="component" value="Unassembled WGS sequence"/>
</dbReference>
<sequence length="55" mass="6157">MSNKFFNSIWNGKADGLSAYKVLSKTEDVVNNGYLRSNGTPINGKINQIILKKIR</sequence>
<protein>
    <submittedName>
        <fullName evidence="1">Uncharacterized protein</fullName>
    </submittedName>
</protein>
<proteinExistence type="predicted"/>
<name>A0ABP2IWG3_CHRGE</name>
<evidence type="ECO:0000313" key="2">
    <source>
        <dbReference type="Proteomes" id="UP000002969"/>
    </source>
</evidence>
<comment type="caution">
    <text evidence="1">The sequence shown here is derived from an EMBL/GenBank/DDBJ whole genome shotgun (WGS) entry which is preliminary data.</text>
</comment>
<keyword evidence="2" id="KW-1185">Reference proteome</keyword>
<evidence type="ECO:0000313" key="1">
    <source>
        <dbReference type="EMBL" id="EFK36881.1"/>
    </source>
</evidence>